<dbReference type="Pfam" id="PF00664">
    <property type="entry name" value="ABC_membrane"/>
    <property type="match status" value="1"/>
</dbReference>
<evidence type="ECO:0000256" key="7">
    <source>
        <dbReference type="SAM" id="Phobius"/>
    </source>
</evidence>
<name>A0ABW4JFV8_9BACL</name>
<dbReference type="InterPro" id="IPR003439">
    <property type="entry name" value="ABC_transporter-like_ATP-bd"/>
</dbReference>
<keyword evidence="11" id="KW-1185">Reference proteome</keyword>
<dbReference type="Gene3D" id="1.20.1560.10">
    <property type="entry name" value="ABC transporter type 1, transmembrane domain"/>
    <property type="match status" value="1"/>
</dbReference>
<dbReference type="SUPFAM" id="SSF52540">
    <property type="entry name" value="P-loop containing nucleoside triphosphate hydrolases"/>
    <property type="match status" value="1"/>
</dbReference>
<keyword evidence="4 10" id="KW-0067">ATP-binding</keyword>
<dbReference type="InterPro" id="IPR017871">
    <property type="entry name" value="ABC_transporter-like_CS"/>
</dbReference>
<protein>
    <submittedName>
        <fullName evidence="10">ABC transporter ATP-binding protein</fullName>
    </submittedName>
</protein>
<evidence type="ECO:0000259" key="9">
    <source>
        <dbReference type="PROSITE" id="PS50929"/>
    </source>
</evidence>
<dbReference type="SUPFAM" id="SSF90123">
    <property type="entry name" value="ABC transporter transmembrane region"/>
    <property type="match status" value="1"/>
</dbReference>
<keyword evidence="3" id="KW-0547">Nucleotide-binding</keyword>
<dbReference type="PANTHER" id="PTHR43394">
    <property type="entry name" value="ATP-DEPENDENT PERMEASE MDL1, MITOCHONDRIAL"/>
    <property type="match status" value="1"/>
</dbReference>
<evidence type="ECO:0000256" key="3">
    <source>
        <dbReference type="ARBA" id="ARBA00022741"/>
    </source>
</evidence>
<evidence type="ECO:0000259" key="8">
    <source>
        <dbReference type="PROSITE" id="PS50893"/>
    </source>
</evidence>
<dbReference type="PROSITE" id="PS50893">
    <property type="entry name" value="ABC_TRANSPORTER_2"/>
    <property type="match status" value="1"/>
</dbReference>
<dbReference type="RefSeq" id="WP_377942069.1">
    <property type="nucleotide sequence ID" value="NZ_JBHUCX010000018.1"/>
</dbReference>
<feature type="domain" description="ABC transmembrane type-1" evidence="9">
    <location>
        <begin position="44"/>
        <end position="324"/>
    </location>
</feature>
<feature type="domain" description="ABC transporter" evidence="8">
    <location>
        <begin position="360"/>
        <end position="594"/>
    </location>
</feature>
<dbReference type="PROSITE" id="PS50929">
    <property type="entry name" value="ABC_TM1F"/>
    <property type="match status" value="1"/>
</dbReference>
<evidence type="ECO:0000256" key="2">
    <source>
        <dbReference type="ARBA" id="ARBA00022692"/>
    </source>
</evidence>
<keyword evidence="6 7" id="KW-0472">Membrane</keyword>
<dbReference type="InterPro" id="IPR027417">
    <property type="entry name" value="P-loop_NTPase"/>
</dbReference>
<dbReference type="InterPro" id="IPR003593">
    <property type="entry name" value="AAA+_ATPase"/>
</dbReference>
<dbReference type="Proteomes" id="UP001597079">
    <property type="component" value="Unassembled WGS sequence"/>
</dbReference>
<evidence type="ECO:0000313" key="10">
    <source>
        <dbReference type="EMBL" id="MFD1674213.1"/>
    </source>
</evidence>
<evidence type="ECO:0000256" key="5">
    <source>
        <dbReference type="ARBA" id="ARBA00022989"/>
    </source>
</evidence>
<feature type="transmembrane region" description="Helical" evidence="7">
    <location>
        <begin position="154"/>
        <end position="177"/>
    </location>
</feature>
<dbReference type="CDD" id="cd18545">
    <property type="entry name" value="ABC_6TM_YknV_like"/>
    <property type="match status" value="1"/>
</dbReference>
<sequence length="600" mass="67786">MKESQEMLRAPFIYRDDEALEKKFQLGQMRRLFAYMRPYPGIIFGALGATCGNILVTLLAPYLVGHTIDTAISHHQPRLLFLDGVILLVLYIINFFASKFRIYMTNRLGQSVIQGLRRELFSHVQTLSNDFFDSRPAGSILVRIMNDVNSLQDLFTNGVVNSITNMFTLIGIIIIMFTLNWRLSVITLVIVPFMFLLSLRLTVQIRRSWQQVRLRLSRINAHLAEGIQGMRVTESYTRQEENQQFFEGMNKDYMNRFMIAQRWSIPFGPLVNLTSALGSALLFFYGVHLLRADLVTVGLLVSFANYIGNFWTPIGQLGQVYNQLLVAMASSERIFQYLDTKAMIKDSAQSKPLPKIQGTVQFENVVFEYETGRRALNDVSFTVQPGQTIALVGHTGAGKSTVINLLSRFYDPVSGHIRIDGHDIRDVDLDSLRSQVGMVLQETFIFSGTIMDNIRYGNPAATDEEVKAAAKAIYADEFIQGLENGYETEVRERGSRLSQGERQLISFARAILADPRVLILDEATASIDTYTEHLIQKGLQVLLKGRTAFVVAHRLSTIRDADQILVFDNGQIVEAGTHESLMADGGYYYSLVEAQYRFLA</sequence>
<feature type="transmembrane region" description="Helical" evidence="7">
    <location>
        <begin position="183"/>
        <end position="203"/>
    </location>
</feature>
<organism evidence="10 11">
    <name type="scientific">Alicyclobacillus fodiniaquatilis</name>
    <dbReference type="NCBI Taxonomy" id="1661150"/>
    <lineage>
        <taxon>Bacteria</taxon>
        <taxon>Bacillati</taxon>
        <taxon>Bacillota</taxon>
        <taxon>Bacilli</taxon>
        <taxon>Bacillales</taxon>
        <taxon>Alicyclobacillaceae</taxon>
        <taxon>Alicyclobacillus</taxon>
    </lineage>
</organism>
<evidence type="ECO:0000256" key="6">
    <source>
        <dbReference type="ARBA" id="ARBA00023136"/>
    </source>
</evidence>
<dbReference type="InterPro" id="IPR036640">
    <property type="entry name" value="ABC1_TM_sf"/>
</dbReference>
<dbReference type="Gene3D" id="3.40.50.300">
    <property type="entry name" value="P-loop containing nucleotide triphosphate hydrolases"/>
    <property type="match status" value="1"/>
</dbReference>
<dbReference type="InterPro" id="IPR011527">
    <property type="entry name" value="ABC1_TM_dom"/>
</dbReference>
<accession>A0ABW4JFV8</accession>
<dbReference type="PROSITE" id="PS00211">
    <property type="entry name" value="ABC_TRANSPORTER_1"/>
    <property type="match status" value="1"/>
</dbReference>
<dbReference type="PANTHER" id="PTHR43394:SF1">
    <property type="entry name" value="ATP-BINDING CASSETTE SUB-FAMILY B MEMBER 10, MITOCHONDRIAL"/>
    <property type="match status" value="1"/>
</dbReference>
<proteinExistence type="predicted"/>
<dbReference type="SMART" id="SM00382">
    <property type="entry name" value="AAA"/>
    <property type="match status" value="1"/>
</dbReference>
<dbReference type="EMBL" id="JBHUCX010000018">
    <property type="protein sequence ID" value="MFD1674213.1"/>
    <property type="molecule type" value="Genomic_DNA"/>
</dbReference>
<comment type="caution">
    <text evidence="10">The sequence shown here is derived from an EMBL/GenBank/DDBJ whole genome shotgun (WGS) entry which is preliminary data.</text>
</comment>
<keyword evidence="5 7" id="KW-1133">Transmembrane helix</keyword>
<feature type="transmembrane region" description="Helical" evidence="7">
    <location>
        <begin position="79"/>
        <end position="97"/>
    </location>
</feature>
<dbReference type="Pfam" id="PF00005">
    <property type="entry name" value="ABC_tran"/>
    <property type="match status" value="1"/>
</dbReference>
<feature type="transmembrane region" description="Helical" evidence="7">
    <location>
        <begin position="263"/>
        <end position="285"/>
    </location>
</feature>
<gene>
    <name evidence="10" type="ORF">ACFSB2_05730</name>
</gene>
<reference evidence="11" key="1">
    <citation type="journal article" date="2019" name="Int. J. Syst. Evol. Microbiol.">
        <title>The Global Catalogue of Microorganisms (GCM) 10K type strain sequencing project: providing services to taxonomists for standard genome sequencing and annotation.</title>
        <authorList>
            <consortium name="The Broad Institute Genomics Platform"/>
            <consortium name="The Broad Institute Genome Sequencing Center for Infectious Disease"/>
            <person name="Wu L."/>
            <person name="Ma J."/>
        </authorList>
    </citation>
    <scope>NUCLEOTIDE SEQUENCE [LARGE SCALE GENOMIC DNA]</scope>
    <source>
        <strain evidence="11">CGMCC 1.12286</strain>
    </source>
</reference>
<comment type="subcellular location">
    <subcellularLocation>
        <location evidence="1">Cell membrane</location>
        <topology evidence="1">Multi-pass membrane protein</topology>
    </subcellularLocation>
</comment>
<dbReference type="GO" id="GO:0005524">
    <property type="term" value="F:ATP binding"/>
    <property type="evidence" value="ECO:0007669"/>
    <property type="project" value="UniProtKB-KW"/>
</dbReference>
<keyword evidence="2 7" id="KW-0812">Transmembrane</keyword>
<evidence type="ECO:0000256" key="4">
    <source>
        <dbReference type="ARBA" id="ARBA00022840"/>
    </source>
</evidence>
<evidence type="ECO:0000256" key="1">
    <source>
        <dbReference type="ARBA" id="ARBA00004651"/>
    </source>
</evidence>
<feature type="transmembrane region" description="Helical" evidence="7">
    <location>
        <begin position="39"/>
        <end position="64"/>
    </location>
</feature>
<evidence type="ECO:0000313" key="11">
    <source>
        <dbReference type="Proteomes" id="UP001597079"/>
    </source>
</evidence>
<dbReference type="InterPro" id="IPR039421">
    <property type="entry name" value="Type_1_exporter"/>
</dbReference>